<feature type="domain" description="Response regulatory" evidence="7">
    <location>
        <begin position="554"/>
        <end position="670"/>
    </location>
</feature>
<dbReference type="Gene3D" id="3.40.50.2300">
    <property type="match status" value="1"/>
</dbReference>
<feature type="modified residue" description="4-aspartylphosphate" evidence="5">
    <location>
        <position position="603"/>
    </location>
</feature>
<dbReference type="PROSITE" id="PS50110">
    <property type="entry name" value="RESPONSE_REGULATORY"/>
    <property type="match status" value="1"/>
</dbReference>
<dbReference type="SMART" id="SM00388">
    <property type="entry name" value="HisKA"/>
    <property type="match status" value="1"/>
</dbReference>
<dbReference type="Pfam" id="PF02518">
    <property type="entry name" value="HATPase_c"/>
    <property type="match status" value="1"/>
</dbReference>
<feature type="domain" description="Histidine kinase" evidence="6">
    <location>
        <begin position="174"/>
        <end position="395"/>
    </location>
</feature>
<dbReference type="InterPro" id="IPR000014">
    <property type="entry name" value="PAS"/>
</dbReference>
<dbReference type="Gene3D" id="3.30.450.20">
    <property type="entry name" value="PAS domain"/>
    <property type="match status" value="1"/>
</dbReference>
<evidence type="ECO:0000313" key="10">
    <source>
        <dbReference type="Proteomes" id="UP000714380"/>
    </source>
</evidence>
<dbReference type="Gene3D" id="1.10.287.130">
    <property type="match status" value="1"/>
</dbReference>
<proteinExistence type="predicted"/>
<dbReference type="SUPFAM" id="SSF55785">
    <property type="entry name" value="PYP-like sensor domain (PAS domain)"/>
    <property type="match status" value="1"/>
</dbReference>
<dbReference type="SMART" id="SM00448">
    <property type="entry name" value="REC"/>
    <property type="match status" value="1"/>
</dbReference>
<dbReference type="Pfam" id="PF00512">
    <property type="entry name" value="HisKA"/>
    <property type="match status" value="1"/>
</dbReference>
<dbReference type="SUPFAM" id="SSF47384">
    <property type="entry name" value="Homodimeric domain of signal transducing histidine kinase"/>
    <property type="match status" value="1"/>
</dbReference>
<dbReference type="Pfam" id="PF08448">
    <property type="entry name" value="PAS_4"/>
    <property type="match status" value="1"/>
</dbReference>
<dbReference type="NCBIfam" id="TIGR00229">
    <property type="entry name" value="sensory_box"/>
    <property type="match status" value="1"/>
</dbReference>
<comment type="caution">
    <text evidence="9">The sequence shown here is derived from an EMBL/GenBank/DDBJ whole genome shotgun (WGS) entry which is preliminary data.</text>
</comment>
<dbReference type="InterPro" id="IPR001789">
    <property type="entry name" value="Sig_transdc_resp-reg_receiver"/>
</dbReference>
<keyword evidence="10" id="KW-1185">Reference proteome</keyword>
<dbReference type="SMART" id="SM00387">
    <property type="entry name" value="HATPase_c"/>
    <property type="match status" value="1"/>
</dbReference>
<dbReference type="InterPro" id="IPR004358">
    <property type="entry name" value="Sig_transdc_His_kin-like_C"/>
</dbReference>
<dbReference type="InterPro" id="IPR001610">
    <property type="entry name" value="PAC"/>
</dbReference>
<dbReference type="Proteomes" id="UP000714380">
    <property type="component" value="Unassembled WGS sequence"/>
</dbReference>
<dbReference type="InterPro" id="IPR005467">
    <property type="entry name" value="His_kinase_dom"/>
</dbReference>
<dbReference type="InterPro" id="IPR000700">
    <property type="entry name" value="PAS-assoc_C"/>
</dbReference>
<dbReference type="InterPro" id="IPR036097">
    <property type="entry name" value="HisK_dim/P_sf"/>
</dbReference>
<evidence type="ECO:0000256" key="5">
    <source>
        <dbReference type="PROSITE-ProRule" id="PRU00169"/>
    </source>
</evidence>
<dbReference type="PANTHER" id="PTHR45339">
    <property type="entry name" value="HYBRID SIGNAL TRANSDUCTION HISTIDINE KINASE J"/>
    <property type="match status" value="1"/>
</dbReference>
<organism evidence="9 10">
    <name type="scientific">Thalassolituus marinus</name>
    <dbReference type="NCBI Taxonomy" id="671053"/>
    <lineage>
        <taxon>Bacteria</taxon>
        <taxon>Pseudomonadati</taxon>
        <taxon>Pseudomonadota</taxon>
        <taxon>Gammaproteobacteria</taxon>
        <taxon>Oceanospirillales</taxon>
        <taxon>Oceanospirillaceae</taxon>
        <taxon>Thalassolituus</taxon>
    </lineage>
</organism>
<dbReference type="InterPro" id="IPR036890">
    <property type="entry name" value="HATPase_C_sf"/>
</dbReference>
<sequence>MLLAILLCIFLTGALAALVFYCLRLKARLAVVSSSAQSYSLLWQHLPDIITEIDSAGRVLNINRLVEGFSLKDVVGRLSDDMLTPEQRIVFNNSLQAAVRTQETQSYELQLVGRDGQIFWLSCRLVPVVHAGVLQRLMVISTDVTDIYRARDLLNKEKAEAQEESLAKSRFLASMSHEIRTPMTGLIGMISLLEQTSLDEEQREFIGVIQQSSEHLLNIVNDILDSSKIDADMLQIEQDSFSLRRLIDGLVGMMAAAAKDKGLSIQSFIEPRVPDQLVGDAMRIRQILMNYLSNAVKFTDNGHVLLRVVQVSPPGAEVRLRFSVEDSGIGISADHAMGLFSEFSSAHGRRSTLAGGTGLGLSICKRLAHLMGGKVGVISSVGIGSSFWLDLALPVNDIAALPAPDDLQVNGHRLWVADENPVNRALLMSVAREQGFDVTELVDQAALSDLIASGQTADVLVVSERLFRSQMTSLAAMSEQGCRIAVTSLYLIGSDRKQWSAQGVSAFWSWPIGQQDLSKLLKRLTATEKIADGLKDQSRTGAVIVHTETGTGCCVLLAEDNAVNQKVAERLLQKLGCTVVVAGNGREAVKCFAEQDFDVVLMDCHMPVMDGIEATRLIKEHPRGVSTPVIALSADVMPEQKAACDAAGMDGYLTKPVRLEDLRQALSQHVAKCQRTLP</sequence>
<evidence type="ECO:0000259" key="8">
    <source>
        <dbReference type="PROSITE" id="PS50113"/>
    </source>
</evidence>
<name>A0ABS7ZQR6_9GAMM</name>
<dbReference type="PROSITE" id="PS50109">
    <property type="entry name" value="HIS_KIN"/>
    <property type="match status" value="1"/>
</dbReference>
<dbReference type="InterPro" id="IPR035965">
    <property type="entry name" value="PAS-like_dom_sf"/>
</dbReference>
<dbReference type="Gene3D" id="3.30.565.10">
    <property type="entry name" value="Histidine kinase-like ATPase, C-terminal domain"/>
    <property type="match status" value="1"/>
</dbReference>
<keyword evidence="3 5" id="KW-0597">Phosphoprotein</keyword>
<dbReference type="SUPFAM" id="SSF52172">
    <property type="entry name" value="CheY-like"/>
    <property type="match status" value="2"/>
</dbReference>
<gene>
    <name evidence="9" type="ORF">I9W95_10625</name>
</gene>
<evidence type="ECO:0000259" key="6">
    <source>
        <dbReference type="PROSITE" id="PS50109"/>
    </source>
</evidence>
<dbReference type="Pfam" id="PF00072">
    <property type="entry name" value="Response_reg"/>
    <property type="match status" value="1"/>
</dbReference>
<evidence type="ECO:0000256" key="3">
    <source>
        <dbReference type="ARBA" id="ARBA00022553"/>
    </source>
</evidence>
<dbReference type="CDD" id="cd17546">
    <property type="entry name" value="REC_hyHK_CKI1_RcsC-like"/>
    <property type="match status" value="1"/>
</dbReference>
<dbReference type="CDD" id="cd00082">
    <property type="entry name" value="HisKA"/>
    <property type="match status" value="1"/>
</dbReference>
<dbReference type="InterPro" id="IPR003661">
    <property type="entry name" value="HisK_dim/P_dom"/>
</dbReference>
<dbReference type="PANTHER" id="PTHR45339:SF1">
    <property type="entry name" value="HYBRID SIGNAL TRANSDUCTION HISTIDINE KINASE J"/>
    <property type="match status" value="1"/>
</dbReference>
<evidence type="ECO:0000259" key="7">
    <source>
        <dbReference type="PROSITE" id="PS50110"/>
    </source>
</evidence>
<dbReference type="EMBL" id="JAEDAH010000052">
    <property type="protein sequence ID" value="MCA6064061.1"/>
    <property type="molecule type" value="Genomic_DNA"/>
</dbReference>
<protein>
    <recommendedName>
        <fullName evidence="2">histidine kinase</fullName>
        <ecNumber evidence="2">2.7.13.3</ecNumber>
    </recommendedName>
</protein>
<reference evidence="9 10" key="1">
    <citation type="submission" date="2020-12" db="EMBL/GenBank/DDBJ databases">
        <title>Novel Thalassolituus-related marine hydrocarbonoclastic bacteria mediated algae-derived hydrocarbons mineralization in twilight zone of the northern South China Sea.</title>
        <authorList>
            <person name="Dong C."/>
        </authorList>
    </citation>
    <scope>NUCLEOTIDE SEQUENCE [LARGE SCALE GENOMIC DNA]</scope>
    <source>
        <strain evidence="9 10">IMCC1826</strain>
    </source>
</reference>
<dbReference type="CDD" id="cd16922">
    <property type="entry name" value="HATPase_EvgS-ArcB-TorS-like"/>
    <property type="match status" value="1"/>
</dbReference>
<dbReference type="InterPro" id="IPR003594">
    <property type="entry name" value="HATPase_dom"/>
</dbReference>
<dbReference type="PRINTS" id="PR00344">
    <property type="entry name" value="BCTRLSENSOR"/>
</dbReference>
<accession>A0ABS7ZQR6</accession>
<comment type="catalytic activity">
    <reaction evidence="1">
        <text>ATP + protein L-histidine = ADP + protein N-phospho-L-histidine.</text>
        <dbReference type="EC" id="2.7.13.3"/>
    </reaction>
</comment>
<evidence type="ECO:0000256" key="1">
    <source>
        <dbReference type="ARBA" id="ARBA00000085"/>
    </source>
</evidence>
<dbReference type="InterPro" id="IPR011006">
    <property type="entry name" value="CheY-like_superfamily"/>
</dbReference>
<dbReference type="InterPro" id="IPR013656">
    <property type="entry name" value="PAS_4"/>
</dbReference>
<feature type="domain" description="PAC" evidence="8">
    <location>
        <begin position="105"/>
        <end position="156"/>
    </location>
</feature>
<evidence type="ECO:0000313" key="9">
    <source>
        <dbReference type="EMBL" id="MCA6064061.1"/>
    </source>
</evidence>
<dbReference type="PROSITE" id="PS50113">
    <property type="entry name" value="PAC"/>
    <property type="match status" value="1"/>
</dbReference>
<evidence type="ECO:0000256" key="4">
    <source>
        <dbReference type="ARBA" id="ARBA00023012"/>
    </source>
</evidence>
<keyword evidence="4" id="KW-0902">Two-component regulatory system</keyword>
<dbReference type="EC" id="2.7.13.3" evidence="2"/>
<dbReference type="SMART" id="SM00086">
    <property type="entry name" value="PAC"/>
    <property type="match status" value="1"/>
</dbReference>
<evidence type="ECO:0000256" key="2">
    <source>
        <dbReference type="ARBA" id="ARBA00012438"/>
    </source>
</evidence>
<dbReference type="SUPFAM" id="SSF55874">
    <property type="entry name" value="ATPase domain of HSP90 chaperone/DNA topoisomerase II/histidine kinase"/>
    <property type="match status" value="1"/>
</dbReference>
<dbReference type="CDD" id="cd00130">
    <property type="entry name" value="PAS"/>
    <property type="match status" value="1"/>
</dbReference>
<dbReference type="RefSeq" id="WP_225674666.1">
    <property type="nucleotide sequence ID" value="NZ_JAEDAH010000052.1"/>
</dbReference>